<sequence>MKMALYQMEIIPGNPGANREKVRRWAHDVMQKEQPELLVLPEMWTTAYTLESLSDILTEDGDQTEPFLQELASSLHVPIVAGSIAVKEEEQIFNRAFVINEQGQTVYHYDKIHLVPMLDEPNYLTGGRNPVKVFEVTGRKMGLVICYDLRFPELFRSLALQGAEVIFVLAEWPMARIHHWEVLQQARAIENQVFIVSCNCVNSYDGVEFAGTSLAINPWGEIVAKGSKAEEETITATLPLHETARIRKEVPVFSSRVPDLY</sequence>
<dbReference type="Proteomes" id="UP001139179">
    <property type="component" value="Unassembled WGS sequence"/>
</dbReference>
<comment type="caution">
    <text evidence="3">The sequence shown here is derived from an EMBL/GenBank/DDBJ whole genome shotgun (WGS) entry which is preliminary data.</text>
</comment>
<comment type="similarity">
    <text evidence="1">Belongs to the carbon-nitrogen hydrolase superfamily. NIT1/NIT2 family.</text>
</comment>
<dbReference type="InterPro" id="IPR036526">
    <property type="entry name" value="C-N_Hydrolase_sf"/>
</dbReference>
<dbReference type="Gene3D" id="3.60.110.10">
    <property type="entry name" value="Carbon-nitrogen hydrolase"/>
    <property type="match status" value="1"/>
</dbReference>
<dbReference type="InterPro" id="IPR003010">
    <property type="entry name" value="C-N_Hydrolase"/>
</dbReference>
<protein>
    <submittedName>
        <fullName evidence="3">Carbon-nitrogen family hydrolase</fullName>
    </submittedName>
</protein>
<dbReference type="EMBL" id="JAMBOL010000031">
    <property type="protein sequence ID" value="MCM3716188.1"/>
    <property type="molecule type" value="Genomic_DNA"/>
</dbReference>
<evidence type="ECO:0000313" key="3">
    <source>
        <dbReference type="EMBL" id="MCM3716188.1"/>
    </source>
</evidence>
<gene>
    <name evidence="3" type="ORF">M3202_19270</name>
</gene>
<dbReference type="RefSeq" id="WP_251224859.1">
    <property type="nucleotide sequence ID" value="NZ_JAMBOL010000031.1"/>
</dbReference>
<dbReference type="InterPro" id="IPR001110">
    <property type="entry name" value="UPF0012_CS"/>
</dbReference>
<proteinExistence type="inferred from homology"/>
<dbReference type="PANTHER" id="PTHR23088">
    <property type="entry name" value="NITRILASE-RELATED"/>
    <property type="match status" value="1"/>
</dbReference>
<dbReference type="PANTHER" id="PTHR23088:SF27">
    <property type="entry name" value="DEAMINATED GLUTATHIONE AMIDASE"/>
    <property type="match status" value="1"/>
</dbReference>
<name>A0A9X2DVP0_9BACI</name>
<dbReference type="PROSITE" id="PS50263">
    <property type="entry name" value="CN_HYDROLASE"/>
    <property type="match status" value="1"/>
</dbReference>
<dbReference type="CDD" id="cd07583">
    <property type="entry name" value="nitrilase_5"/>
    <property type="match status" value="1"/>
</dbReference>
<dbReference type="PROSITE" id="PS01227">
    <property type="entry name" value="UPF0012"/>
    <property type="match status" value="1"/>
</dbReference>
<dbReference type="AlphaFoldDB" id="A0A9X2DVP0"/>
<dbReference type="GO" id="GO:0016787">
    <property type="term" value="F:hydrolase activity"/>
    <property type="evidence" value="ECO:0007669"/>
    <property type="project" value="UniProtKB-KW"/>
</dbReference>
<keyword evidence="4" id="KW-1185">Reference proteome</keyword>
<evidence type="ECO:0000313" key="4">
    <source>
        <dbReference type="Proteomes" id="UP001139179"/>
    </source>
</evidence>
<keyword evidence="3" id="KW-0378">Hydrolase</keyword>
<evidence type="ECO:0000256" key="1">
    <source>
        <dbReference type="ARBA" id="ARBA00010613"/>
    </source>
</evidence>
<organism evidence="3 4">
    <name type="scientific">Halalkalibacter oceani</name>
    <dbReference type="NCBI Taxonomy" id="1653776"/>
    <lineage>
        <taxon>Bacteria</taxon>
        <taxon>Bacillati</taxon>
        <taxon>Bacillota</taxon>
        <taxon>Bacilli</taxon>
        <taxon>Bacillales</taxon>
        <taxon>Bacillaceae</taxon>
        <taxon>Halalkalibacter</taxon>
    </lineage>
</organism>
<dbReference type="SUPFAM" id="SSF56317">
    <property type="entry name" value="Carbon-nitrogen hydrolase"/>
    <property type="match status" value="1"/>
</dbReference>
<reference evidence="3" key="1">
    <citation type="submission" date="2022-05" db="EMBL/GenBank/DDBJ databases">
        <title>Comparative Genomics of Spacecraft Associated Microbes.</title>
        <authorList>
            <person name="Tran M.T."/>
            <person name="Wright A."/>
            <person name="Seuylemezian A."/>
            <person name="Eisen J."/>
            <person name="Coil D."/>
        </authorList>
    </citation>
    <scope>NUCLEOTIDE SEQUENCE</scope>
    <source>
        <strain evidence="3">214.1.1</strain>
    </source>
</reference>
<dbReference type="Pfam" id="PF00795">
    <property type="entry name" value="CN_hydrolase"/>
    <property type="match status" value="1"/>
</dbReference>
<evidence type="ECO:0000259" key="2">
    <source>
        <dbReference type="PROSITE" id="PS50263"/>
    </source>
</evidence>
<accession>A0A9X2DVP0</accession>
<feature type="domain" description="CN hydrolase" evidence="2">
    <location>
        <begin position="1"/>
        <end position="240"/>
    </location>
</feature>